<dbReference type="RefSeq" id="WP_085277445.1">
    <property type="nucleotide sequence ID" value="NZ_FXAG01000022.1"/>
</dbReference>
<dbReference type="EMBL" id="FXAG01000022">
    <property type="protein sequence ID" value="SMF45437.1"/>
    <property type="molecule type" value="Genomic_DNA"/>
</dbReference>
<reference evidence="3" key="1">
    <citation type="submission" date="2017-04" db="EMBL/GenBank/DDBJ databases">
        <authorList>
            <person name="Varghese N."/>
            <person name="Submissions S."/>
        </authorList>
    </citation>
    <scope>NUCLEOTIDE SEQUENCE [LARGE SCALE GENOMIC DNA]</scope>
    <source>
        <strain evidence="3">DSM 22618</strain>
    </source>
</reference>
<evidence type="ECO:0000313" key="2">
    <source>
        <dbReference type="EMBL" id="SMF45437.1"/>
    </source>
</evidence>
<organism evidence="2 3">
    <name type="scientific">Pseudogulbenkiania subflava DSM 22618</name>
    <dbReference type="NCBI Taxonomy" id="1123014"/>
    <lineage>
        <taxon>Bacteria</taxon>
        <taxon>Pseudomonadati</taxon>
        <taxon>Pseudomonadota</taxon>
        <taxon>Betaproteobacteria</taxon>
        <taxon>Neisseriales</taxon>
        <taxon>Chromobacteriaceae</taxon>
        <taxon>Pseudogulbenkiania</taxon>
    </lineage>
</organism>
<feature type="region of interest" description="Disordered" evidence="1">
    <location>
        <begin position="488"/>
        <end position="513"/>
    </location>
</feature>
<accession>A0A1Y6C4K9</accession>
<evidence type="ECO:0000313" key="3">
    <source>
        <dbReference type="Proteomes" id="UP000192920"/>
    </source>
</evidence>
<dbReference type="STRING" id="1123014.SAMN02745746_03351"/>
<name>A0A1Y6C4K9_9NEIS</name>
<proteinExistence type="predicted"/>
<sequence length="618" mass="63898">MNPSQNASLPAGLELPVLTDVVEEAAPPVLTDEPPFELPDFDFSGELDAMVAAMPEAATIELEIPELPLDDVLDVGPVPVSTEPVVDFSNLPSLDLDVADLDELALGDVLPELQRVAPVPQESESVPVGDLGAGVFDFILTPPVEEHPTTTSVEPAPLHDSAFDIPELTMEWSEPVAAQDGKPESAAVASLSDAVGLEGSVSIPLLTEGAPEAVDAGAPMAVQVKVPDGLSGDGQVEPGVIAAVELGGEEAEPVDAPLASWAENTEVESTQHMETAPEPALAPQRIDIDSLPTGVLGGGIGPESSSSWAVTYAPSGEGDALAGVPALPELEVSFSETTEVHDLPVAEKSSLDVGVAESQEEVDGDAWLEEFINGGLPEFSAAANVAEAVPPAAHVDVAVNLPHENGLEGAVIEPERAAVDLPVSGVEEPLASMAESDELLSGASGASEVGIDAISPDPAPVSDDDSSSVLDLEDAVAGVCAVAVDAPSMPEPSSSAVAGQVSVPPSSEAPPAPAAPLLEISEPVVGTDKAVEKDPEPSCAVVDEQSLIDSLTQKILPRMKVELSLWLQDALEMQARQMLAGVMHQLKEDYEMLFNETLRESLRQAISEIGRDERDGKS</sequence>
<protein>
    <submittedName>
        <fullName evidence="2">Uncharacterized protein</fullName>
    </submittedName>
</protein>
<dbReference type="AlphaFoldDB" id="A0A1Y6C4K9"/>
<gene>
    <name evidence="2" type="ORF">SAMN02745746_03351</name>
</gene>
<dbReference type="Proteomes" id="UP000192920">
    <property type="component" value="Unassembled WGS sequence"/>
</dbReference>
<evidence type="ECO:0000256" key="1">
    <source>
        <dbReference type="SAM" id="MobiDB-lite"/>
    </source>
</evidence>
<keyword evidence="3" id="KW-1185">Reference proteome</keyword>